<evidence type="ECO:0000259" key="2">
    <source>
        <dbReference type="Pfam" id="PF02371"/>
    </source>
</evidence>
<dbReference type="Proteomes" id="UP000253420">
    <property type="component" value="Unassembled WGS sequence"/>
</dbReference>
<dbReference type="GO" id="GO:0006313">
    <property type="term" value="P:DNA transposition"/>
    <property type="evidence" value="ECO:0007669"/>
    <property type="project" value="InterPro"/>
</dbReference>
<name>A0A368K0Z6_9HYPH</name>
<dbReference type="GO" id="GO:0003677">
    <property type="term" value="F:DNA binding"/>
    <property type="evidence" value="ECO:0007669"/>
    <property type="project" value="InterPro"/>
</dbReference>
<dbReference type="GO" id="GO:0004803">
    <property type="term" value="F:transposase activity"/>
    <property type="evidence" value="ECO:0007669"/>
    <property type="project" value="InterPro"/>
</dbReference>
<dbReference type="Pfam" id="PF02371">
    <property type="entry name" value="Transposase_20"/>
    <property type="match status" value="1"/>
</dbReference>
<dbReference type="EMBL" id="QOZG01000018">
    <property type="protein sequence ID" value="RCS21660.1"/>
    <property type="molecule type" value="Genomic_DNA"/>
</dbReference>
<feature type="domain" description="Transposase IS116/IS110/IS902 C-terminal" evidence="2">
    <location>
        <begin position="24"/>
        <end position="57"/>
    </location>
</feature>
<organism evidence="3 4">
    <name type="scientific">Phyllobacterium salinisoli</name>
    <dbReference type="NCBI Taxonomy" id="1899321"/>
    <lineage>
        <taxon>Bacteria</taxon>
        <taxon>Pseudomonadati</taxon>
        <taxon>Pseudomonadota</taxon>
        <taxon>Alphaproteobacteria</taxon>
        <taxon>Hyphomicrobiales</taxon>
        <taxon>Phyllobacteriaceae</taxon>
        <taxon>Phyllobacterium</taxon>
    </lineage>
</organism>
<gene>
    <name evidence="3" type="ORF">DUT91_22665</name>
</gene>
<feature type="compositionally biased region" description="Basic and acidic residues" evidence="1">
    <location>
        <begin position="1"/>
        <end position="20"/>
    </location>
</feature>
<evidence type="ECO:0000313" key="4">
    <source>
        <dbReference type="Proteomes" id="UP000253420"/>
    </source>
</evidence>
<accession>A0A368K0Z6</accession>
<evidence type="ECO:0000256" key="1">
    <source>
        <dbReference type="SAM" id="MobiDB-lite"/>
    </source>
</evidence>
<feature type="region of interest" description="Disordered" evidence="1">
    <location>
        <begin position="1"/>
        <end position="26"/>
    </location>
</feature>
<sequence>MKASIERLDRKSLRKDDGARRPTAVPGVGPIIAATIRATVPDPAGFRTCRDFAAWIG</sequence>
<keyword evidence="4" id="KW-1185">Reference proteome</keyword>
<proteinExistence type="predicted"/>
<reference evidence="3 4" key="1">
    <citation type="submission" date="2018-07" db="EMBL/GenBank/DDBJ databases">
        <title>The draft genome of Phyllobacterium salinisoli.</title>
        <authorList>
            <person name="Liu L."/>
            <person name="Li L."/>
            <person name="Zhang X."/>
            <person name="Liang L."/>
        </authorList>
    </citation>
    <scope>NUCLEOTIDE SEQUENCE [LARGE SCALE GENOMIC DNA]</scope>
    <source>
        <strain evidence="3 4">LLAN61</strain>
    </source>
</reference>
<comment type="caution">
    <text evidence="3">The sequence shown here is derived from an EMBL/GenBank/DDBJ whole genome shotgun (WGS) entry which is preliminary data.</text>
</comment>
<dbReference type="InterPro" id="IPR003346">
    <property type="entry name" value="Transposase_20"/>
</dbReference>
<dbReference type="AlphaFoldDB" id="A0A368K0Z6"/>
<evidence type="ECO:0000313" key="3">
    <source>
        <dbReference type="EMBL" id="RCS21660.1"/>
    </source>
</evidence>
<protein>
    <recommendedName>
        <fullName evidence="2">Transposase IS116/IS110/IS902 C-terminal domain-containing protein</fullName>
    </recommendedName>
</protein>